<dbReference type="AlphaFoldDB" id="A0A0G2IBX6"/>
<name>A0A0G2IBX6_9EURO</name>
<proteinExistence type="predicted"/>
<protein>
    <submittedName>
        <fullName evidence="1">Dynamin GTPase</fullName>
    </submittedName>
</protein>
<dbReference type="Proteomes" id="UP000034164">
    <property type="component" value="Unassembled WGS sequence"/>
</dbReference>
<comment type="caution">
    <text evidence="1">The sequence shown here is derived from an EMBL/GenBank/DDBJ whole genome shotgun (WGS) entry which is preliminary data.</text>
</comment>
<dbReference type="SUPFAM" id="SSF52540">
    <property type="entry name" value="P-loop containing nucleoside triphosphate hydrolases"/>
    <property type="match status" value="1"/>
</dbReference>
<dbReference type="InterPro" id="IPR027417">
    <property type="entry name" value="P-loop_NTPase"/>
</dbReference>
<accession>A0A0G2IBX6</accession>
<sequence>MGDGSPQVQLRNLQSSDQLDLDAIGKLRSQGISHYLFLPQLIVCGDQSSAKSSVLDAFPTKDHLCTCTRFATEVILRRTGMEGISVSIVSSQDRPEAECEQLAQFWESLTALDDIPILIDRIKDGMGLSAANNAFSNDVLRIETSEPNRPHPIRWLLPWGGCWLVTGFETIYI</sequence>
<organism evidence="1 2">
    <name type="scientific">[Emmonsia] crescens</name>
    <dbReference type="NCBI Taxonomy" id="73230"/>
    <lineage>
        <taxon>Eukaryota</taxon>
        <taxon>Fungi</taxon>
        <taxon>Dikarya</taxon>
        <taxon>Ascomycota</taxon>
        <taxon>Pezizomycotina</taxon>
        <taxon>Eurotiomycetes</taxon>
        <taxon>Eurotiomycetidae</taxon>
        <taxon>Onygenales</taxon>
        <taxon>Ajellomycetaceae</taxon>
        <taxon>Emergomyces</taxon>
    </lineage>
</organism>
<evidence type="ECO:0000313" key="1">
    <source>
        <dbReference type="EMBL" id="KKZ68028.1"/>
    </source>
</evidence>
<dbReference type="OrthoDB" id="4183528at2759"/>
<reference evidence="2" key="1">
    <citation type="journal article" date="2015" name="PLoS Genet.">
        <title>The dynamic genome and transcriptome of the human fungal pathogen Blastomyces and close relative Emmonsia.</title>
        <authorList>
            <person name="Munoz J.F."/>
            <person name="Gauthier G.M."/>
            <person name="Desjardins C.A."/>
            <person name="Gallo J.E."/>
            <person name="Holder J."/>
            <person name="Sullivan T.D."/>
            <person name="Marty A.J."/>
            <person name="Carmen J.C."/>
            <person name="Chen Z."/>
            <person name="Ding L."/>
            <person name="Gujja S."/>
            <person name="Magrini V."/>
            <person name="Misas E."/>
            <person name="Mitreva M."/>
            <person name="Priest M."/>
            <person name="Saif S."/>
            <person name="Whiston E.A."/>
            <person name="Young S."/>
            <person name="Zeng Q."/>
            <person name="Goldman W.E."/>
            <person name="Mardis E.R."/>
            <person name="Taylor J.W."/>
            <person name="McEwen J.G."/>
            <person name="Clay O.K."/>
            <person name="Klein B.S."/>
            <person name="Cuomo C.A."/>
        </authorList>
    </citation>
    <scope>NUCLEOTIDE SEQUENCE [LARGE SCALE GENOMIC DNA]</scope>
    <source>
        <strain evidence="2">UAMH 3008</strain>
    </source>
</reference>
<evidence type="ECO:0000313" key="2">
    <source>
        <dbReference type="Proteomes" id="UP000034164"/>
    </source>
</evidence>
<dbReference type="EMBL" id="LCZI01000155">
    <property type="protein sequence ID" value="KKZ68028.1"/>
    <property type="molecule type" value="Genomic_DNA"/>
</dbReference>
<dbReference type="Gene3D" id="3.40.50.300">
    <property type="entry name" value="P-loop containing nucleotide triphosphate hydrolases"/>
    <property type="match status" value="1"/>
</dbReference>
<dbReference type="VEuPathDB" id="FungiDB:EMCG_06238"/>
<gene>
    <name evidence="1" type="ORF">EMCG_06238</name>
</gene>